<dbReference type="RefSeq" id="WP_117582812.1">
    <property type="nucleotide sequence ID" value="NZ_CP176642.1"/>
</dbReference>
<reference evidence="1 2" key="1">
    <citation type="submission" date="2018-08" db="EMBL/GenBank/DDBJ databases">
        <title>A genome reference for cultivated species of the human gut microbiota.</title>
        <authorList>
            <person name="Zou Y."/>
            <person name="Xue W."/>
            <person name="Luo G."/>
        </authorList>
    </citation>
    <scope>NUCLEOTIDE SEQUENCE [LARGE SCALE GENOMIC DNA]</scope>
    <source>
        <strain evidence="1 2">OM06-4</strain>
    </source>
</reference>
<dbReference type="Proteomes" id="UP000261032">
    <property type="component" value="Unassembled WGS sequence"/>
</dbReference>
<name>A0A3E3DXZ8_9FIRM</name>
<protein>
    <submittedName>
        <fullName evidence="1">Uncharacterized protein</fullName>
    </submittedName>
</protein>
<accession>A0A3E3DXZ8</accession>
<comment type="caution">
    <text evidence="1">The sequence shown here is derived from an EMBL/GenBank/DDBJ whole genome shotgun (WGS) entry which is preliminary data.</text>
</comment>
<sequence length="194" mass="22966">MGLDMYLLKQKKHSILSSREIDYLVWYVTCKKRGIKDEEIVKNNETVFDDINKIAGKIEMNINDINTLERYLSPYHAQHIGYWRKANQIHKWFVDNIQDGIDDQKIYEISEEELKTLLKICTDIKETCILNDKEMIENADIPKKLLPTCEGFFFGSYGYDKNYLLDIEDTISIVSNVLKEVDFDEEVVEYTSWW</sequence>
<organism evidence="1 2">
    <name type="scientific">Thomasclavelia ramosa</name>
    <dbReference type="NCBI Taxonomy" id="1547"/>
    <lineage>
        <taxon>Bacteria</taxon>
        <taxon>Bacillati</taxon>
        <taxon>Bacillota</taxon>
        <taxon>Erysipelotrichia</taxon>
        <taxon>Erysipelotrichales</taxon>
        <taxon>Coprobacillaceae</taxon>
        <taxon>Thomasclavelia</taxon>
    </lineage>
</organism>
<dbReference type="AlphaFoldDB" id="A0A3E3DXZ8"/>
<evidence type="ECO:0000313" key="2">
    <source>
        <dbReference type="Proteomes" id="UP000261032"/>
    </source>
</evidence>
<dbReference type="EMBL" id="QUSL01000113">
    <property type="protein sequence ID" value="RGD74005.1"/>
    <property type="molecule type" value="Genomic_DNA"/>
</dbReference>
<gene>
    <name evidence="1" type="ORF">DXB93_19745</name>
</gene>
<evidence type="ECO:0000313" key="1">
    <source>
        <dbReference type="EMBL" id="RGD74005.1"/>
    </source>
</evidence>
<proteinExistence type="predicted"/>